<organism evidence="4">
    <name type="scientific">Leucothrix mucor</name>
    <dbReference type="NCBI Taxonomy" id="45248"/>
    <lineage>
        <taxon>Bacteria</taxon>
        <taxon>Pseudomonadati</taxon>
        <taxon>Pseudomonadota</taxon>
        <taxon>Gammaproteobacteria</taxon>
        <taxon>Thiotrichales</taxon>
        <taxon>Thiotrichaceae</taxon>
        <taxon>Leucothrix</taxon>
    </lineage>
</organism>
<gene>
    <name evidence="4" type="primary">dacB</name>
    <name evidence="4" type="ORF">ENJ51_03680</name>
</gene>
<dbReference type="SUPFAM" id="SSF56601">
    <property type="entry name" value="beta-lactamase/transpeptidase-like"/>
    <property type="match status" value="1"/>
</dbReference>
<proteinExistence type="inferred from homology"/>
<dbReference type="GO" id="GO:0009002">
    <property type="term" value="F:serine-type D-Ala-D-Ala carboxypeptidase activity"/>
    <property type="evidence" value="ECO:0007669"/>
    <property type="project" value="UniProtKB-EC"/>
</dbReference>
<evidence type="ECO:0000256" key="1">
    <source>
        <dbReference type="ARBA" id="ARBA00006096"/>
    </source>
</evidence>
<dbReference type="Pfam" id="PF02113">
    <property type="entry name" value="Peptidase_S13"/>
    <property type="match status" value="1"/>
</dbReference>
<dbReference type="InterPro" id="IPR012338">
    <property type="entry name" value="Beta-lactam/transpept-like"/>
</dbReference>
<dbReference type="AlphaFoldDB" id="A0A7V2SYP8"/>
<feature type="signal peptide" evidence="3">
    <location>
        <begin position="1"/>
        <end position="27"/>
    </location>
</feature>
<dbReference type="Gene3D" id="3.40.710.10">
    <property type="entry name" value="DD-peptidase/beta-lactamase superfamily"/>
    <property type="match status" value="2"/>
</dbReference>
<dbReference type="EMBL" id="DRMS01000149">
    <property type="protein sequence ID" value="HFC91891.1"/>
    <property type="molecule type" value="Genomic_DNA"/>
</dbReference>
<keyword evidence="3" id="KW-0732">Signal</keyword>
<evidence type="ECO:0000313" key="4">
    <source>
        <dbReference type="EMBL" id="HFC91891.1"/>
    </source>
</evidence>
<comment type="similarity">
    <text evidence="1">Belongs to the peptidase S13 family.</text>
</comment>
<accession>A0A7V2SYP8</accession>
<keyword evidence="4" id="KW-0121">Carboxypeptidase</keyword>
<sequence length="512" mass="57625">MHNKNNPPLSLLLLFLCLSISSTSAWAKGLSANTSVTSTTTEPLPPVLAQTHFADNLAGTTTPETLPDSILLLLKKYKIPTENLSVYVRDLNAKQPLLAHNIDVIRSPASTMKLLTTYAALKILSPNYSWRTEAWVRGEIVDGTLAGDLIIKGYGDPFLSYENYSQFVRGLREKGLKHIQGDVIIDNSYFDIGDFNPAAFDNKPFRTYNAAPSALMFNFQSTRFLFTPDEENKKIVVTPYPAIPSFKFTNEINYTDKRCRRSHYRPKFSVDKEQNLTIKGWYSKKCGQKFILRALSTPEEHAFNGFRDFWMEQGGTLNGTLRIAQKQSGDTRFHLSSSATLGEQIRLINKWSNNVMTRQVLLTLGAKRYGVPATLQKGRDAVIETLQESHIQTNGIVIDNGSGLSRTARITARQMAQLLETAYREPYMPEFMASLALSGLDGTMVRRFRKGDLRGRSHMKTGTLNNVTAIAGYMLNRQGKRLVIVIQHNGKKTNRGRGKKIQNALLRWSFEQ</sequence>
<dbReference type="EC" id="3.4.16.4" evidence="4"/>
<dbReference type="PRINTS" id="PR00922">
    <property type="entry name" value="DADACBPTASE3"/>
</dbReference>
<dbReference type="Proteomes" id="UP000885750">
    <property type="component" value="Unassembled WGS sequence"/>
</dbReference>
<dbReference type="InterPro" id="IPR000667">
    <property type="entry name" value="Peptidase_S13"/>
</dbReference>
<evidence type="ECO:0000256" key="2">
    <source>
        <dbReference type="ARBA" id="ARBA00022801"/>
    </source>
</evidence>
<name>A0A7V2SYP8_LEUMU</name>
<keyword evidence="4" id="KW-0645">Protease</keyword>
<comment type="caution">
    <text evidence="4">The sequence shown here is derived from an EMBL/GenBank/DDBJ whole genome shotgun (WGS) entry which is preliminary data.</text>
</comment>
<dbReference type="GO" id="GO:0000270">
    <property type="term" value="P:peptidoglycan metabolic process"/>
    <property type="evidence" value="ECO:0007669"/>
    <property type="project" value="TreeGrafter"/>
</dbReference>
<protein>
    <submittedName>
        <fullName evidence="4">D-alanyl-D-alanine carboxypeptidase/D-alanyl-D-alanine-endopeptidase</fullName>
        <ecNumber evidence="4">3.4.16.4</ecNumber>
    </submittedName>
</protein>
<reference evidence="4" key="1">
    <citation type="journal article" date="2020" name="mSystems">
        <title>Genome- and Community-Level Interaction Insights into Carbon Utilization and Element Cycling Functions of Hydrothermarchaeota in Hydrothermal Sediment.</title>
        <authorList>
            <person name="Zhou Z."/>
            <person name="Liu Y."/>
            <person name="Xu W."/>
            <person name="Pan J."/>
            <person name="Luo Z.H."/>
            <person name="Li M."/>
        </authorList>
    </citation>
    <scope>NUCLEOTIDE SEQUENCE [LARGE SCALE GENOMIC DNA]</scope>
    <source>
        <strain evidence="4">HyVt-493</strain>
    </source>
</reference>
<dbReference type="NCBIfam" id="TIGR00666">
    <property type="entry name" value="PBP4"/>
    <property type="match status" value="1"/>
</dbReference>
<dbReference type="Gene3D" id="3.50.80.20">
    <property type="entry name" value="D-Ala-D-Ala carboxypeptidase C, peptidase S13"/>
    <property type="match status" value="1"/>
</dbReference>
<dbReference type="PANTHER" id="PTHR30023">
    <property type="entry name" value="D-ALANYL-D-ALANINE CARBOXYPEPTIDASE"/>
    <property type="match status" value="1"/>
</dbReference>
<feature type="chain" id="PRO_5031238036" evidence="3">
    <location>
        <begin position="28"/>
        <end position="512"/>
    </location>
</feature>
<dbReference type="PANTHER" id="PTHR30023:SF0">
    <property type="entry name" value="PENICILLIN-SENSITIVE CARBOXYPEPTIDASE A"/>
    <property type="match status" value="1"/>
</dbReference>
<keyword evidence="2 4" id="KW-0378">Hydrolase</keyword>
<evidence type="ECO:0000256" key="3">
    <source>
        <dbReference type="SAM" id="SignalP"/>
    </source>
</evidence>
<dbReference type="GO" id="GO:0006508">
    <property type="term" value="P:proteolysis"/>
    <property type="evidence" value="ECO:0007669"/>
    <property type="project" value="InterPro"/>
</dbReference>